<feature type="compositionally biased region" description="Basic residues" evidence="1">
    <location>
        <begin position="87"/>
        <end position="99"/>
    </location>
</feature>
<name>A0A0E9NDY0_SAICN</name>
<sequence>MAGCFTIFTAPAQALCSLFARKSTSAEAERERELNKTRINWTVEHPVSDASTNWGSRTSSAYSTGGSIPSRSSTADEITPLNAPAKPAKKAKRPKAKKEKLHEFFDQKTRKWVYLTESELEDEEEEPPLKYAQHWNNVHRMRMSSGEMKKAANGRVTAVMSNRYYSGYPALLETSMSHLQALKLTVDRTHDFYVHLQVQNFKKT</sequence>
<dbReference type="EMBL" id="BACD03000011">
    <property type="protein sequence ID" value="GAO47906.1"/>
    <property type="molecule type" value="Genomic_DNA"/>
</dbReference>
<evidence type="ECO:0000313" key="2">
    <source>
        <dbReference type="EMBL" id="GAO47906.1"/>
    </source>
</evidence>
<dbReference type="Proteomes" id="UP000033140">
    <property type="component" value="Unassembled WGS sequence"/>
</dbReference>
<gene>
    <name evidence="2" type="ORF">G7K_2102-t1</name>
</gene>
<organism evidence="2 3">
    <name type="scientific">Saitoella complicata (strain BCRC 22490 / CBS 7301 / JCM 7358 / NBRC 10748 / NRRL Y-17804)</name>
    <dbReference type="NCBI Taxonomy" id="698492"/>
    <lineage>
        <taxon>Eukaryota</taxon>
        <taxon>Fungi</taxon>
        <taxon>Dikarya</taxon>
        <taxon>Ascomycota</taxon>
        <taxon>Taphrinomycotina</taxon>
        <taxon>Taphrinomycotina incertae sedis</taxon>
        <taxon>Saitoella</taxon>
    </lineage>
</organism>
<proteinExistence type="predicted"/>
<reference evidence="2 3" key="1">
    <citation type="journal article" date="2011" name="J. Gen. Appl. Microbiol.">
        <title>Draft genome sequencing of the enigmatic yeast Saitoella complicata.</title>
        <authorList>
            <person name="Nishida H."/>
            <person name="Hamamoto M."/>
            <person name="Sugiyama J."/>
        </authorList>
    </citation>
    <scope>NUCLEOTIDE SEQUENCE [LARGE SCALE GENOMIC DNA]</scope>
    <source>
        <strain evidence="2 3">NRRL Y-17804</strain>
    </source>
</reference>
<comment type="caution">
    <text evidence="2">The sequence shown here is derived from an EMBL/GenBank/DDBJ whole genome shotgun (WGS) entry which is preliminary data.</text>
</comment>
<feature type="compositionally biased region" description="Polar residues" evidence="1">
    <location>
        <begin position="49"/>
        <end position="76"/>
    </location>
</feature>
<protein>
    <submittedName>
        <fullName evidence="2">Uncharacterized protein</fullName>
    </submittedName>
</protein>
<reference evidence="2 3" key="3">
    <citation type="journal article" date="2015" name="Genome Announc.">
        <title>Draft Genome Sequence of the Archiascomycetous Yeast Saitoella complicata.</title>
        <authorList>
            <person name="Yamauchi K."/>
            <person name="Kondo S."/>
            <person name="Hamamoto M."/>
            <person name="Takahashi Y."/>
            <person name="Ogura Y."/>
            <person name="Hayashi T."/>
            <person name="Nishida H."/>
        </authorList>
    </citation>
    <scope>NUCLEOTIDE SEQUENCE [LARGE SCALE GENOMIC DNA]</scope>
    <source>
        <strain evidence="2 3">NRRL Y-17804</strain>
    </source>
</reference>
<feature type="region of interest" description="Disordered" evidence="1">
    <location>
        <begin position="48"/>
        <end position="99"/>
    </location>
</feature>
<dbReference type="AlphaFoldDB" id="A0A0E9NDY0"/>
<evidence type="ECO:0000256" key="1">
    <source>
        <dbReference type="SAM" id="MobiDB-lite"/>
    </source>
</evidence>
<accession>A0A0E9NDY0</accession>
<reference evidence="2 3" key="2">
    <citation type="journal article" date="2014" name="J. Gen. Appl. Microbiol.">
        <title>The early diverging ascomycetous budding yeast Saitoella complicata has three histone deacetylases belonging to the Clr6, Hos2, and Rpd3 lineages.</title>
        <authorList>
            <person name="Nishida H."/>
            <person name="Matsumoto T."/>
            <person name="Kondo S."/>
            <person name="Hamamoto M."/>
            <person name="Yoshikawa H."/>
        </authorList>
    </citation>
    <scope>NUCLEOTIDE SEQUENCE [LARGE SCALE GENOMIC DNA]</scope>
    <source>
        <strain evidence="2 3">NRRL Y-17804</strain>
    </source>
</reference>
<evidence type="ECO:0000313" key="3">
    <source>
        <dbReference type="Proteomes" id="UP000033140"/>
    </source>
</evidence>
<keyword evidence="3" id="KW-1185">Reference proteome</keyword>